<protein>
    <submittedName>
        <fullName evidence="7">ABC transporter permease</fullName>
    </submittedName>
</protein>
<feature type="transmembrane region" description="Helical" evidence="6">
    <location>
        <begin position="145"/>
        <end position="165"/>
    </location>
</feature>
<keyword evidence="4 6" id="KW-1133">Transmembrane helix</keyword>
<feature type="transmembrane region" description="Helical" evidence="6">
    <location>
        <begin position="263"/>
        <end position="281"/>
    </location>
</feature>
<reference evidence="7 8" key="1">
    <citation type="submission" date="2018-08" db="EMBL/GenBank/DDBJ databases">
        <title>Paraburkholderia sp. DHOM06 isolated from forest soil.</title>
        <authorList>
            <person name="Gao Z.-H."/>
            <person name="Qiu L.-H."/>
        </authorList>
    </citation>
    <scope>NUCLEOTIDE SEQUENCE [LARGE SCALE GENOMIC DNA]</scope>
    <source>
        <strain evidence="7 8">DHOM06</strain>
    </source>
</reference>
<dbReference type="PANTHER" id="PTHR32196:SF19">
    <property type="entry name" value="GALACTOFURANOSE TRANSPORTER PERMEASE PROTEIN YTFT"/>
    <property type="match status" value="1"/>
</dbReference>
<evidence type="ECO:0000256" key="4">
    <source>
        <dbReference type="ARBA" id="ARBA00022989"/>
    </source>
</evidence>
<comment type="subcellular location">
    <subcellularLocation>
        <location evidence="1">Cell membrane</location>
        <topology evidence="1">Multi-pass membrane protein</topology>
    </subcellularLocation>
</comment>
<dbReference type="InterPro" id="IPR001851">
    <property type="entry name" value="ABC_transp_permease"/>
</dbReference>
<dbReference type="Proteomes" id="UP000256838">
    <property type="component" value="Unassembled WGS sequence"/>
</dbReference>
<feature type="transmembrane region" description="Helical" evidence="6">
    <location>
        <begin position="317"/>
        <end position="337"/>
    </location>
</feature>
<keyword evidence="8" id="KW-1185">Reference proteome</keyword>
<feature type="transmembrane region" description="Helical" evidence="6">
    <location>
        <begin position="343"/>
        <end position="360"/>
    </location>
</feature>
<keyword evidence="5 6" id="KW-0472">Membrane</keyword>
<keyword evidence="3 6" id="KW-0812">Transmembrane</keyword>
<name>A0A3D8JXE0_9BURK</name>
<evidence type="ECO:0000256" key="5">
    <source>
        <dbReference type="ARBA" id="ARBA00023136"/>
    </source>
</evidence>
<dbReference type="Pfam" id="PF02653">
    <property type="entry name" value="BPD_transp_2"/>
    <property type="match status" value="1"/>
</dbReference>
<sequence length="365" mass="37689">MQAPTTCWRFWRPIPAPTRHRSEPANPHTCTLAHCLSEDSLSLSNSTAHATQADRQTGRAVLTWAKANSVYVALAALVLFNLAVTPGFSNPLAARSLLFESAPVILIALGQNLAIATRGIDLSVGSVMALSSATIAVFLDYGTGTAIFAGIAIGLICGIFNGALVSIVRIDPLISGLALLVAARGLAQALVGGSRVNLPPSDAFDLLGTSSIGPIPVVILIGIALALLIALVVRRTTFGRYAILIGASRGAAFLAGIPVRRTLFMVYAASGVLAGLAGVIASSRLGASDPNYVGVNFELDAIAASVIGGTPLSGGRISIVGTVFGVLLLQVLDASFIMNNISFTYAQILKAVFIVVALYLQRQGG</sequence>
<feature type="transmembrane region" description="Helical" evidence="6">
    <location>
        <begin position="94"/>
        <end position="115"/>
    </location>
</feature>
<accession>A0A3D8JXE0</accession>
<dbReference type="GO" id="GO:0022857">
    <property type="term" value="F:transmembrane transporter activity"/>
    <property type="evidence" value="ECO:0007669"/>
    <property type="project" value="InterPro"/>
</dbReference>
<gene>
    <name evidence="7" type="ORF">DWV00_18095</name>
</gene>
<feature type="transmembrane region" description="Helical" evidence="6">
    <location>
        <begin position="69"/>
        <end position="88"/>
    </location>
</feature>
<dbReference type="OrthoDB" id="9799990at2"/>
<feature type="transmembrane region" description="Helical" evidence="6">
    <location>
        <begin position="172"/>
        <end position="191"/>
    </location>
</feature>
<evidence type="ECO:0000256" key="3">
    <source>
        <dbReference type="ARBA" id="ARBA00022692"/>
    </source>
</evidence>
<evidence type="ECO:0000256" key="6">
    <source>
        <dbReference type="SAM" id="Phobius"/>
    </source>
</evidence>
<comment type="caution">
    <text evidence="7">The sequence shown here is derived from an EMBL/GenBank/DDBJ whole genome shotgun (WGS) entry which is preliminary data.</text>
</comment>
<evidence type="ECO:0000256" key="1">
    <source>
        <dbReference type="ARBA" id="ARBA00004651"/>
    </source>
</evidence>
<feature type="transmembrane region" description="Helical" evidence="6">
    <location>
        <begin position="211"/>
        <end position="231"/>
    </location>
</feature>
<dbReference type="CDD" id="cd06579">
    <property type="entry name" value="TM_PBP1_transp_AraH_like"/>
    <property type="match status" value="1"/>
</dbReference>
<dbReference type="EMBL" id="QRGA01000009">
    <property type="protein sequence ID" value="RDU97767.1"/>
    <property type="molecule type" value="Genomic_DNA"/>
</dbReference>
<evidence type="ECO:0000256" key="2">
    <source>
        <dbReference type="ARBA" id="ARBA00022475"/>
    </source>
</evidence>
<dbReference type="AlphaFoldDB" id="A0A3D8JXE0"/>
<keyword evidence="2" id="KW-1003">Cell membrane</keyword>
<evidence type="ECO:0000313" key="8">
    <source>
        <dbReference type="Proteomes" id="UP000256838"/>
    </source>
</evidence>
<feature type="transmembrane region" description="Helical" evidence="6">
    <location>
        <begin position="122"/>
        <end position="139"/>
    </location>
</feature>
<evidence type="ECO:0000313" key="7">
    <source>
        <dbReference type="EMBL" id="RDU97767.1"/>
    </source>
</evidence>
<dbReference type="PANTHER" id="PTHR32196">
    <property type="entry name" value="ABC TRANSPORTER PERMEASE PROTEIN YPHD-RELATED-RELATED"/>
    <property type="match status" value="1"/>
</dbReference>
<proteinExistence type="predicted"/>
<dbReference type="GO" id="GO:0005886">
    <property type="term" value="C:plasma membrane"/>
    <property type="evidence" value="ECO:0007669"/>
    <property type="project" value="UniProtKB-SubCell"/>
</dbReference>
<organism evidence="7 8">
    <name type="scientific">Trinickia dinghuensis</name>
    <dbReference type="NCBI Taxonomy" id="2291023"/>
    <lineage>
        <taxon>Bacteria</taxon>
        <taxon>Pseudomonadati</taxon>
        <taxon>Pseudomonadota</taxon>
        <taxon>Betaproteobacteria</taxon>
        <taxon>Burkholderiales</taxon>
        <taxon>Burkholderiaceae</taxon>
        <taxon>Trinickia</taxon>
    </lineage>
</organism>